<organism evidence="1 2">
    <name type="scientific">Saccharopolyspora erythraea</name>
    <name type="common">Streptomyces erythraeus</name>
    <dbReference type="NCBI Taxonomy" id="1836"/>
    <lineage>
        <taxon>Bacteria</taxon>
        <taxon>Bacillati</taxon>
        <taxon>Actinomycetota</taxon>
        <taxon>Actinomycetes</taxon>
        <taxon>Pseudonocardiales</taxon>
        <taxon>Pseudonocardiaceae</taxon>
        <taxon>Saccharopolyspora</taxon>
    </lineage>
</organism>
<reference evidence="1 2" key="1">
    <citation type="journal article" date="2019" name="Int. J. Syst. Evol. Microbiol.">
        <title>The Global Catalogue of Microorganisms (GCM) 10K type strain sequencing project: providing services to taxonomists for standard genome sequencing and annotation.</title>
        <authorList>
            <consortium name="The Broad Institute Genomics Platform"/>
            <consortium name="The Broad Institute Genome Sequencing Center for Infectious Disease"/>
            <person name="Wu L."/>
            <person name="Ma J."/>
        </authorList>
    </citation>
    <scope>NUCLEOTIDE SEQUENCE [LARGE SCALE GENOMIC DNA]</scope>
    <source>
        <strain evidence="1 2">JCM 10303</strain>
    </source>
</reference>
<protein>
    <submittedName>
        <fullName evidence="1">Uncharacterized protein</fullName>
    </submittedName>
</protein>
<evidence type="ECO:0000313" key="1">
    <source>
        <dbReference type="EMBL" id="GAA0546372.1"/>
    </source>
</evidence>
<proteinExistence type="predicted"/>
<accession>A0ABN1DL17</accession>
<dbReference type="EMBL" id="BAAAGS010000041">
    <property type="protein sequence ID" value="GAA0546372.1"/>
    <property type="molecule type" value="Genomic_DNA"/>
</dbReference>
<gene>
    <name evidence="1" type="ORF">GCM10009533_51530</name>
</gene>
<sequence>MVRLNRRAIARIKEDGMKSYLRHITARLVGKTRMGGFYTYWISTN</sequence>
<name>A0ABN1DL17_SACER</name>
<keyword evidence="2" id="KW-1185">Reference proteome</keyword>
<dbReference type="Proteomes" id="UP001500729">
    <property type="component" value="Unassembled WGS sequence"/>
</dbReference>
<comment type="caution">
    <text evidence="1">The sequence shown here is derived from an EMBL/GenBank/DDBJ whole genome shotgun (WGS) entry which is preliminary data.</text>
</comment>
<evidence type="ECO:0000313" key="2">
    <source>
        <dbReference type="Proteomes" id="UP001500729"/>
    </source>
</evidence>